<keyword evidence="2" id="KW-0547">Nucleotide-binding</keyword>
<dbReference type="Pfam" id="PF03610">
    <property type="entry name" value="EIIA-man"/>
    <property type="match status" value="1"/>
</dbReference>
<dbReference type="PANTHER" id="PTHR32071">
    <property type="entry name" value="TRANSCRIPTIONAL REGULATORY PROTEIN"/>
    <property type="match status" value="1"/>
</dbReference>
<dbReference type="PROSITE" id="PS51096">
    <property type="entry name" value="PTS_EIIA_TYPE_4"/>
    <property type="match status" value="1"/>
</dbReference>
<protein>
    <submittedName>
        <fullName evidence="7">Regulatory protein LuxO</fullName>
    </submittedName>
</protein>
<dbReference type="PROSITE" id="PS51372">
    <property type="entry name" value="PRD_2"/>
    <property type="match status" value="2"/>
</dbReference>
<dbReference type="Gene3D" id="3.40.50.300">
    <property type="entry name" value="P-loop containing nucleotide triphosphate hydrolases"/>
    <property type="match status" value="1"/>
</dbReference>
<feature type="domain" description="Sigma-54 factor interaction" evidence="4">
    <location>
        <begin position="142"/>
        <end position="376"/>
    </location>
</feature>
<dbReference type="Gene3D" id="3.40.50.510">
    <property type="entry name" value="Phosphotransferase system, mannose-type IIA component"/>
    <property type="match status" value="1"/>
</dbReference>
<sequence>MSRNGITKEGNRKERVYLCLKDLTKSINFNIGVLGFDSTYISDFLNIHRTGVSRELNNLVRDNRIIKVMGKPVLYLDKRGLEEMYNINLHKNIFPNSNSLIKLLDNKPSIESNIEDLNKEIIDESKEPHSIINNRDEIFNEIIGWDDSLKKQVNQAKAAILYPPNGLHTLLLGPTGVGKTTFAEIMYKYSIEVGTLKENSPYILFNCADYAGNPQLLLSHLFGHVKGAFTGADKDKKGLVDSANGGILFLDEVHRLPPEGQEMLFSLIDRGSFRRLGESESNHKANILIIAATTEDVNKSILNTFLRRIPCVINLPNLVDRSLNDRLKLVLDFFTVEAKKIKLPLTISAEVIKLLLIYDCPGNIGQLKNDIKLISANAFAETVINNGNHVFIDLPQISSRFKDIIFTLDSKRDDLNNIFIINAISEVTINENDDNELENILLDSSYKTEGDFYENILKKSREYFVQGKSVDLIKNEIALEIENYFSKNINRNKNKYSDHKEDLIAKIVSKDILDSIEDIFEEFKGYLEFEVDKKIVYSLALHVETLIGKLKSGTQKYNSDIKFDKKSNEYIISQRIKERLEESLNIVIPNEEAIIISIFLAAVKETKKEDYIGVLVIAHGESTATSMANVANELLGVNHAKAIDMSLEESVQSTFERVLDKVKEMDNGRGVLLLVDMGSLTTFSQMITDNTGIITGVVKMVSTPMVIEATRKAMMPNVNLNTLIKEVNSMSQYIGKSVSNSKDDIEIKFNTEKNNSYNSLLCVNEDKFLDALEQTTTFLNTKKAYNLLNEILNNITDKLNIIQNDGLTVKFLFHCLSMLERVIKNGALEYKNFRKVKDSKANLFELVKSSFQDIENSFGITIPDSELTYIVELLDIHIEEAR</sequence>
<gene>
    <name evidence="7" type="primary">luxO</name>
    <name evidence="7" type="ORF">CTLFYP3_01058</name>
</gene>
<dbReference type="AlphaFoldDB" id="A0A6N3ASH4"/>
<organism evidence="7">
    <name type="scientific">Clostridium tertium</name>
    <dbReference type="NCBI Taxonomy" id="1559"/>
    <lineage>
        <taxon>Bacteria</taxon>
        <taxon>Bacillati</taxon>
        <taxon>Bacillota</taxon>
        <taxon>Clostridia</taxon>
        <taxon>Eubacteriales</taxon>
        <taxon>Clostridiaceae</taxon>
        <taxon>Clostridium</taxon>
    </lineage>
</organism>
<dbReference type="GO" id="GO:0016020">
    <property type="term" value="C:membrane"/>
    <property type="evidence" value="ECO:0007669"/>
    <property type="project" value="InterPro"/>
</dbReference>
<dbReference type="GO" id="GO:0009401">
    <property type="term" value="P:phosphoenolpyruvate-dependent sugar phosphotransferase system"/>
    <property type="evidence" value="ECO:0007669"/>
    <property type="project" value="InterPro"/>
</dbReference>
<feature type="domain" description="PRD" evidence="6">
    <location>
        <begin position="779"/>
        <end position="882"/>
    </location>
</feature>
<dbReference type="Gene3D" id="1.10.1790.10">
    <property type="entry name" value="PRD domain"/>
    <property type="match status" value="2"/>
</dbReference>
<dbReference type="PROSITE" id="PS00676">
    <property type="entry name" value="SIGMA54_INTERACT_2"/>
    <property type="match status" value="1"/>
</dbReference>
<dbReference type="InterPro" id="IPR004701">
    <property type="entry name" value="PTS_EIIA_man-typ"/>
</dbReference>
<dbReference type="GO" id="GO:0016740">
    <property type="term" value="F:transferase activity"/>
    <property type="evidence" value="ECO:0007669"/>
    <property type="project" value="UniProtKB-KW"/>
</dbReference>
<proteinExistence type="predicted"/>
<dbReference type="Pfam" id="PF00874">
    <property type="entry name" value="PRD"/>
    <property type="match status" value="2"/>
</dbReference>
<dbReference type="SUPFAM" id="SSF53062">
    <property type="entry name" value="PTS system fructose IIA component-like"/>
    <property type="match status" value="1"/>
</dbReference>
<feature type="domain" description="PRD" evidence="6">
    <location>
        <begin position="507"/>
        <end position="610"/>
    </location>
</feature>
<dbReference type="EMBL" id="CACRTO010000008">
    <property type="protein sequence ID" value="VYT93813.1"/>
    <property type="molecule type" value="Genomic_DNA"/>
</dbReference>
<evidence type="ECO:0000256" key="3">
    <source>
        <dbReference type="ARBA" id="ARBA00022840"/>
    </source>
</evidence>
<evidence type="ECO:0000256" key="1">
    <source>
        <dbReference type="ARBA" id="ARBA00022679"/>
    </source>
</evidence>
<dbReference type="InterPro" id="IPR003593">
    <property type="entry name" value="AAA+_ATPase"/>
</dbReference>
<name>A0A6N3ASH4_9CLOT</name>
<reference evidence="7" key="1">
    <citation type="submission" date="2019-11" db="EMBL/GenBank/DDBJ databases">
        <authorList>
            <person name="Feng L."/>
        </authorList>
    </citation>
    <scope>NUCLEOTIDE SEQUENCE</scope>
    <source>
        <strain evidence="7">CTertiumLFYP3</strain>
    </source>
</reference>
<evidence type="ECO:0000259" key="5">
    <source>
        <dbReference type="PROSITE" id="PS51096"/>
    </source>
</evidence>
<dbReference type="CDD" id="cd00009">
    <property type="entry name" value="AAA"/>
    <property type="match status" value="1"/>
</dbReference>
<keyword evidence="3" id="KW-0067">ATP-binding</keyword>
<accession>A0A6N3ASH4</accession>
<dbReference type="InterPro" id="IPR025943">
    <property type="entry name" value="Sigma_54_int_dom_ATP-bd_2"/>
</dbReference>
<dbReference type="SMART" id="SM00382">
    <property type="entry name" value="AAA"/>
    <property type="match status" value="1"/>
</dbReference>
<dbReference type="RefSeq" id="WP_156625586.1">
    <property type="nucleotide sequence ID" value="NZ_CACRTO010000008.1"/>
</dbReference>
<dbReference type="InterPro" id="IPR036634">
    <property type="entry name" value="PRD_sf"/>
</dbReference>
<dbReference type="SUPFAM" id="SSF52540">
    <property type="entry name" value="P-loop containing nucleoside triphosphate hydrolases"/>
    <property type="match status" value="1"/>
</dbReference>
<dbReference type="InterPro" id="IPR002078">
    <property type="entry name" value="Sigma_54_int"/>
</dbReference>
<dbReference type="GO" id="GO:0005524">
    <property type="term" value="F:ATP binding"/>
    <property type="evidence" value="ECO:0007669"/>
    <property type="project" value="UniProtKB-KW"/>
</dbReference>
<dbReference type="InterPro" id="IPR036662">
    <property type="entry name" value="PTS_EIIA_man-typ_sf"/>
</dbReference>
<evidence type="ECO:0000259" key="6">
    <source>
        <dbReference type="PROSITE" id="PS51372"/>
    </source>
</evidence>
<keyword evidence="1" id="KW-0808">Transferase</keyword>
<dbReference type="SUPFAM" id="SSF63520">
    <property type="entry name" value="PTS-regulatory domain, PRD"/>
    <property type="match status" value="2"/>
</dbReference>
<dbReference type="PANTHER" id="PTHR32071:SF38">
    <property type="entry name" value="PSP OPERON TRANSCRIPTIONAL ACTIVATOR"/>
    <property type="match status" value="1"/>
</dbReference>
<dbReference type="GO" id="GO:0006355">
    <property type="term" value="P:regulation of DNA-templated transcription"/>
    <property type="evidence" value="ECO:0007669"/>
    <property type="project" value="InterPro"/>
</dbReference>
<dbReference type="InterPro" id="IPR011608">
    <property type="entry name" value="PRD"/>
</dbReference>
<feature type="domain" description="PTS EIIA type-4" evidence="5">
    <location>
        <begin position="611"/>
        <end position="745"/>
    </location>
</feature>
<dbReference type="InterPro" id="IPR027417">
    <property type="entry name" value="P-loop_NTPase"/>
</dbReference>
<evidence type="ECO:0000256" key="2">
    <source>
        <dbReference type="ARBA" id="ARBA00022741"/>
    </source>
</evidence>
<evidence type="ECO:0000259" key="4">
    <source>
        <dbReference type="PROSITE" id="PS50045"/>
    </source>
</evidence>
<evidence type="ECO:0000313" key="7">
    <source>
        <dbReference type="EMBL" id="VYT93813.1"/>
    </source>
</evidence>
<dbReference type="Pfam" id="PF00158">
    <property type="entry name" value="Sigma54_activat"/>
    <property type="match status" value="1"/>
</dbReference>
<dbReference type="PROSITE" id="PS50045">
    <property type="entry name" value="SIGMA54_INTERACT_4"/>
    <property type="match status" value="1"/>
</dbReference>